<dbReference type="PANTHER" id="PTHR34406:SF1">
    <property type="entry name" value="PROTEIN YCEI"/>
    <property type="match status" value="1"/>
</dbReference>
<reference evidence="3 4" key="1">
    <citation type="submission" date="2018-09" db="EMBL/GenBank/DDBJ databases">
        <authorList>
            <person name="Zhu H."/>
        </authorList>
    </citation>
    <scope>NUCLEOTIDE SEQUENCE [LARGE SCALE GENOMIC DNA]</scope>
    <source>
        <strain evidence="3 4">K2R01-6</strain>
    </source>
</reference>
<organism evidence="3 4">
    <name type="scientific">Sphingomonas cavernae</name>
    <dbReference type="NCBI Taxonomy" id="2320861"/>
    <lineage>
        <taxon>Bacteria</taxon>
        <taxon>Pseudomonadati</taxon>
        <taxon>Pseudomonadota</taxon>
        <taxon>Alphaproteobacteria</taxon>
        <taxon>Sphingomonadales</taxon>
        <taxon>Sphingomonadaceae</taxon>
        <taxon>Sphingomonas</taxon>
    </lineage>
</organism>
<accession>A0A418WNS6</accession>
<sequence>MRRKLIALGVAVVAVVALPVIAQQSSQLPGAKNPAAVTGGTYTVDAPHTLVRWEVDHLGFTPYFGIFGDVTGTLVLDPKNPSAAKVDVTIPVAKVTTASAGLTKHLLKPAEGGKPADFFGANPADARFVSTGVTVDGDDAKITGNLTLNGVTKPVTLDAEFYGAGKAPAQMGGKENVGFEAETTIKRSDFGIGYGIPMVSDQVKLDIAVAFQK</sequence>
<feature type="chain" id="PRO_5018968331" evidence="1">
    <location>
        <begin position="23"/>
        <end position="213"/>
    </location>
</feature>
<dbReference type="OrthoDB" id="9811006at2"/>
<proteinExistence type="predicted"/>
<evidence type="ECO:0000313" key="4">
    <source>
        <dbReference type="Proteomes" id="UP000286100"/>
    </source>
</evidence>
<comment type="caution">
    <text evidence="3">The sequence shown here is derived from an EMBL/GenBank/DDBJ whole genome shotgun (WGS) entry which is preliminary data.</text>
</comment>
<keyword evidence="4" id="KW-1185">Reference proteome</keyword>
<dbReference type="EMBL" id="QYUM01000002">
    <property type="protein sequence ID" value="RJF92869.1"/>
    <property type="molecule type" value="Genomic_DNA"/>
</dbReference>
<name>A0A418WNS6_9SPHN</name>
<dbReference type="SMART" id="SM00867">
    <property type="entry name" value="YceI"/>
    <property type="match status" value="1"/>
</dbReference>
<gene>
    <name evidence="3" type="ORF">D3876_00290</name>
</gene>
<dbReference type="InterPro" id="IPR036761">
    <property type="entry name" value="TTHA0802/YceI-like_sf"/>
</dbReference>
<dbReference type="SUPFAM" id="SSF101874">
    <property type="entry name" value="YceI-like"/>
    <property type="match status" value="1"/>
</dbReference>
<dbReference type="Proteomes" id="UP000286100">
    <property type="component" value="Unassembled WGS sequence"/>
</dbReference>
<keyword evidence="1" id="KW-0732">Signal</keyword>
<feature type="domain" description="Lipid/polyisoprenoid-binding YceI-like" evidence="2">
    <location>
        <begin position="41"/>
        <end position="212"/>
    </location>
</feature>
<dbReference type="InterPro" id="IPR007372">
    <property type="entry name" value="Lipid/polyisoprenoid-bd_YceI"/>
</dbReference>
<evidence type="ECO:0000313" key="3">
    <source>
        <dbReference type="EMBL" id="RJF92869.1"/>
    </source>
</evidence>
<evidence type="ECO:0000256" key="1">
    <source>
        <dbReference type="SAM" id="SignalP"/>
    </source>
</evidence>
<dbReference type="RefSeq" id="WP_119759149.1">
    <property type="nucleotide sequence ID" value="NZ_QYUM01000002.1"/>
</dbReference>
<dbReference type="Pfam" id="PF04264">
    <property type="entry name" value="YceI"/>
    <property type="match status" value="1"/>
</dbReference>
<evidence type="ECO:0000259" key="2">
    <source>
        <dbReference type="SMART" id="SM00867"/>
    </source>
</evidence>
<protein>
    <submittedName>
        <fullName evidence="3">Polyisoprenoid-binding protein</fullName>
    </submittedName>
</protein>
<dbReference type="AlphaFoldDB" id="A0A418WNS6"/>
<dbReference type="PANTHER" id="PTHR34406">
    <property type="entry name" value="PROTEIN YCEI"/>
    <property type="match status" value="1"/>
</dbReference>
<feature type="signal peptide" evidence="1">
    <location>
        <begin position="1"/>
        <end position="22"/>
    </location>
</feature>
<dbReference type="Gene3D" id="2.40.128.110">
    <property type="entry name" value="Lipid/polyisoprenoid-binding, YceI-like"/>
    <property type="match status" value="1"/>
</dbReference>